<proteinExistence type="predicted"/>
<reference evidence="1" key="1">
    <citation type="submission" date="2023-11" db="EMBL/GenBank/DDBJ databases">
        <authorList>
            <person name="De Vega J J."/>
            <person name="De Vega J J."/>
        </authorList>
    </citation>
    <scope>NUCLEOTIDE SEQUENCE</scope>
</reference>
<dbReference type="EMBL" id="CAVNYO010000169">
    <property type="protein sequence ID" value="CAK5271272.1"/>
    <property type="molecule type" value="Genomic_DNA"/>
</dbReference>
<sequence>GDSSFRSPCASSELSMLNCSRTQTWLGRSADCLNEDTSRFLNPHHDEKRGEVSGYNTVFLEAGN</sequence>
<accession>A0AAD2JZY2</accession>
<dbReference type="AlphaFoldDB" id="A0AAD2JZY2"/>
<evidence type="ECO:0000313" key="2">
    <source>
        <dbReference type="Proteomes" id="UP001295794"/>
    </source>
</evidence>
<organism evidence="1 2">
    <name type="scientific">Mycena citricolor</name>
    <dbReference type="NCBI Taxonomy" id="2018698"/>
    <lineage>
        <taxon>Eukaryota</taxon>
        <taxon>Fungi</taxon>
        <taxon>Dikarya</taxon>
        <taxon>Basidiomycota</taxon>
        <taxon>Agaricomycotina</taxon>
        <taxon>Agaricomycetes</taxon>
        <taxon>Agaricomycetidae</taxon>
        <taxon>Agaricales</taxon>
        <taxon>Marasmiineae</taxon>
        <taxon>Mycenaceae</taxon>
        <taxon>Mycena</taxon>
    </lineage>
</organism>
<gene>
    <name evidence="1" type="ORF">MYCIT1_LOCUS16206</name>
</gene>
<evidence type="ECO:0000313" key="1">
    <source>
        <dbReference type="EMBL" id="CAK5271272.1"/>
    </source>
</evidence>
<protein>
    <submittedName>
        <fullName evidence="1">Uncharacterized protein</fullName>
    </submittedName>
</protein>
<dbReference type="Proteomes" id="UP001295794">
    <property type="component" value="Unassembled WGS sequence"/>
</dbReference>
<name>A0AAD2JZY2_9AGAR</name>
<feature type="non-terminal residue" evidence="1">
    <location>
        <position position="1"/>
    </location>
</feature>
<keyword evidence="2" id="KW-1185">Reference proteome</keyword>
<comment type="caution">
    <text evidence="1">The sequence shown here is derived from an EMBL/GenBank/DDBJ whole genome shotgun (WGS) entry which is preliminary data.</text>
</comment>